<gene>
    <name evidence="1" type="ORF">LWI29_020857</name>
</gene>
<dbReference type="Proteomes" id="UP001168877">
    <property type="component" value="Unassembled WGS sequence"/>
</dbReference>
<sequence length="101" mass="11948">MKNPKFACFGTCEEEEEEDGLRLTKDEDEGNMGSTLQQDDVIKLYFRATYLYRVEEFNCEMAELKATHRKVYDELLEVGVEKFSRVHSPRKRYHMMITNIA</sequence>
<evidence type="ECO:0000313" key="2">
    <source>
        <dbReference type="Proteomes" id="UP001168877"/>
    </source>
</evidence>
<keyword evidence="2" id="KW-1185">Reference proteome</keyword>
<evidence type="ECO:0000313" key="1">
    <source>
        <dbReference type="EMBL" id="KAK0576632.1"/>
    </source>
</evidence>
<comment type="caution">
    <text evidence="1">The sequence shown here is derived from an EMBL/GenBank/DDBJ whole genome shotgun (WGS) entry which is preliminary data.</text>
</comment>
<name>A0AA39RQ89_ACESA</name>
<accession>A0AA39RQ89</accession>
<dbReference type="EMBL" id="JAUESC010000386">
    <property type="protein sequence ID" value="KAK0576632.1"/>
    <property type="molecule type" value="Genomic_DNA"/>
</dbReference>
<reference evidence="1" key="1">
    <citation type="journal article" date="2022" name="Plant J.">
        <title>Strategies of tolerance reflected in two North American maple genomes.</title>
        <authorList>
            <person name="McEvoy S.L."/>
            <person name="Sezen U.U."/>
            <person name="Trouern-Trend A."/>
            <person name="McMahon S.M."/>
            <person name="Schaberg P.G."/>
            <person name="Yang J."/>
            <person name="Wegrzyn J.L."/>
            <person name="Swenson N.G."/>
        </authorList>
    </citation>
    <scope>NUCLEOTIDE SEQUENCE</scope>
    <source>
        <strain evidence="1">NS2018</strain>
    </source>
</reference>
<proteinExistence type="predicted"/>
<protein>
    <submittedName>
        <fullName evidence="1">Uncharacterized protein</fullName>
    </submittedName>
</protein>
<dbReference type="AlphaFoldDB" id="A0AA39RQ89"/>
<reference evidence="1" key="2">
    <citation type="submission" date="2023-06" db="EMBL/GenBank/DDBJ databases">
        <authorList>
            <person name="Swenson N.G."/>
            <person name="Wegrzyn J.L."/>
            <person name="Mcevoy S.L."/>
        </authorList>
    </citation>
    <scope>NUCLEOTIDE SEQUENCE</scope>
    <source>
        <strain evidence="1">NS2018</strain>
        <tissue evidence="1">Leaf</tissue>
    </source>
</reference>
<organism evidence="1 2">
    <name type="scientific">Acer saccharum</name>
    <name type="common">Sugar maple</name>
    <dbReference type="NCBI Taxonomy" id="4024"/>
    <lineage>
        <taxon>Eukaryota</taxon>
        <taxon>Viridiplantae</taxon>
        <taxon>Streptophyta</taxon>
        <taxon>Embryophyta</taxon>
        <taxon>Tracheophyta</taxon>
        <taxon>Spermatophyta</taxon>
        <taxon>Magnoliopsida</taxon>
        <taxon>eudicotyledons</taxon>
        <taxon>Gunneridae</taxon>
        <taxon>Pentapetalae</taxon>
        <taxon>rosids</taxon>
        <taxon>malvids</taxon>
        <taxon>Sapindales</taxon>
        <taxon>Sapindaceae</taxon>
        <taxon>Hippocastanoideae</taxon>
        <taxon>Acereae</taxon>
        <taxon>Acer</taxon>
    </lineage>
</organism>